<evidence type="ECO:0000313" key="11">
    <source>
        <dbReference type="EMBL" id="GGI13789.1"/>
    </source>
</evidence>
<dbReference type="PANTHER" id="PTHR43790:SF2">
    <property type="entry name" value="AUTOINDUCER 2 IMPORT ATP-BINDING PROTEIN LSRA"/>
    <property type="match status" value="1"/>
</dbReference>
<evidence type="ECO:0000256" key="9">
    <source>
        <dbReference type="ARBA" id="ARBA00034076"/>
    </source>
</evidence>
<evidence type="ECO:0000259" key="10">
    <source>
        <dbReference type="PROSITE" id="PS50893"/>
    </source>
</evidence>
<comment type="function">
    <text evidence="7">Part of the ABC transporter complex LsrABCD involved in autoinducer 2 (AI-2) import. Responsible for energy coupling to the transport system.</text>
</comment>
<dbReference type="EMBL" id="BMHB01000001">
    <property type="protein sequence ID" value="GGI13789.1"/>
    <property type="molecule type" value="Genomic_DNA"/>
</dbReference>
<evidence type="ECO:0000256" key="7">
    <source>
        <dbReference type="ARBA" id="ARBA00023747"/>
    </source>
</evidence>
<dbReference type="GO" id="GO:0005524">
    <property type="term" value="F:ATP binding"/>
    <property type="evidence" value="ECO:0007669"/>
    <property type="project" value="UniProtKB-KW"/>
</dbReference>
<evidence type="ECO:0000256" key="1">
    <source>
        <dbReference type="ARBA" id="ARBA00004417"/>
    </source>
</evidence>
<protein>
    <recommendedName>
        <fullName evidence="4">Autoinducer 2 import ATP-binding protein LsrA</fullName>
        <ecNumber evidence="8">7.6.2.13</ecNumber>
    </recommendedName>
</protein>
<evidence type="ECO:0000256" key="5">
    <source>
        <dbReference type="ARBA" id="ARBA00022741"/>
    </source>
</evidence>
<proteinExistence type="inferred from homology"/>
<name>A0A8J3EYE0_9BACI</name>
<reference evidence="12" key="1">
    <citation type="journal article" date="2019" name="Int. J. Syst. Evol. Microbiol.">
        <title>The Global Catalogue of Microorganisms (GCM) 10K type strain sequencing project: providing services to taxonomists for standard genome sequencing and annotation.</title>
        <authorList>
            <consortium name="The Broad Institute Genomics Platform"/>
            <consortium name="The Broad Institute Genome Sequencing Center for Infectious Disease"/>
            <person name="Wu L."/>
            <person name="Ma J."/>
        </authorList>
    </citation>
    <scope>NUCLEOTIDE SEQUENCE [LARGE SCALE GENOMIC DNA]</scope>
    <source>
        <strain evidence="12">CGMCC 1.14993</strain>
    </source>
</reference>
<dbReference type="GO" id="GO:0016887">
    <property type="term" value="F:ATP hydrolysis activity"/>
    <property type="evidence" value="ECO:0007669"/>
    <property type="project" value="InterPro"/>
</dbReference>
<dbReference type="InterPro" id="IPR027417">
    <property type="entry name" value="P-loop_NTPase"/>
</dbReference>
<evidence type="ECO:0000256" key="3">
    <source>
        <dbReference type="ARBA" id="ARBA00011262"/>
    </source>
</evidence>
<dbReference type="Gene3D" id="3.40.50.300">
    <property type="entry name" value="P-loop containing nucleotide triphosphate hydrolases"/>
    <property type="match status" value="2"/>
</dbReference>
<evidence type="ECO:0000256" key="2">
    <source>
        <dbReference type="ARBA" id="ARBA00009404"/>
    </source>
</evidence>
<feature type="domain" description="ABC transporter" evidence="10">
    <location>
        <begin position="3"/>
        <end position="229"/>
    </location>
</feature>
<dbReference type="PROSITE" id="PS00211">
    <property type="entry name" value="ABC_TRANSPORTER_1"/>
    <property type="match status" value="1"/>
</dbReference>
<comment type="similarity">
    <text evidence="2">Belongs to the ABC transporter superfamily. AI-2 autoinducer porter (TC 3.A.1.2.8) family.</text>
</comment>
<dbReference type="OrthoDB" id="9771863at2"/>
<gene>
    <name evidence="11" type="primary">rbsA</name>
    <name evidence="11" type="ORF">GCM10007380_19670</name>
</gene>
<feature type="domain" description="ABC transporter" evidence="10">
    <location>
        <begin position="238"/>
        <end position="455"/>
    </location>
</feature>
<dbReference type="PROSITE" id="PS50893">
    <property type="entry name" value="ABC_TRANSPORTER_2"/>
    <property type="match status" value="2"/>
</dbReference>
<dbReference type="InterPro" id="IPR003593">
    <property type="entry name" value="AAA+_ATPase"/>
</dbReference>
<dbReference type="InterPro" id="IPR017871">
    <property type="entry name" value="ABC_transporter-like_CS"/>
</dbReference>
<organism evidence="11 12">
    <name type="scientific">Gottfriedia solisilvae</name>
    <dbReference type="NCBI Taxonomy" id="1516104"/>
    <lineage>
        <taxon>Bacteria</taxon>
        <taxon>Bacillati</taxon>
        <taxon>Bacillota</taxon>
        <taxon>Bacilli</taxon>
        <taxon>Bacillales</taxon>
        <taxon>Bacillaceae</taxon>
        <taxon>Gottfriedia</taxon>
    </lineage>
</organism>
<evidence type="ECO:0000313" key="12">
    <source>
        <dbReference type="Proteomes" id="UP000626244"/>
    </source>
</evidence>
<evidence type="ECO:0000256" key="6">
    <source>
        <dbReference type="ARBA" id="ARBA00022840"/>
    </source>
</evidence>
<dbReference type="Proteomes" id="UP000626244">
    <property type="component" value="Unassembled WGS sequence"/>
</dbReference>
<dbReference type="SUPFAM" id="SSF52540">
    <property type="entry name" value="P-loop containing nucleoside triphosphate hydrolases"/>
    <property type="match status" value="2"/>
</dbReference>
<evidence type="ECO:0000256" key="4">
    <source>
        <dbReference type="ARBA" id="ARBA00019459"/>
    </source>
</evidence>
<dbReference type="SMART" id="SM00382">
    <property type="entry name" value="AAA"/>
    <property type="match status" value="2"/>
</dbReference>
<dbReference type="Pfam" id="PF00005">
    <property type="entry name" value="ABC_tran"/>
    <property type="match status" value="2"/>
</dbReference>
<keyword evidence="6 11" id="KW-0067">ATP-binding</keyword>
<dbReference type="EC" id="7.6.2.13" evidence="8"/>
<accession>A0A8J3EYE0</accession>
<dbReference type="AlphaFoldDB" id="A0A8J3EYE0"/>
<comment type="caution">
    <text evidence="11">The sequence shown here is derived from an EMBL/GenBank/DDBJ whole genome shotgun (WGS) entry which is preliminary data.</text>
</comment>
<keyword evidence="5" id="KW-0547">Nucleotide-binding</keyword>
<comment type="subunit">
    <text evidence="3">The complex is composed of two ATP-binding proteins (LsrA), two transmembrane proteins (LsrC and LsrD) and a solute-binding protein (LsrB).</text>
</comment>
<keyword evidence="12" id="KW-1185">Reference proteome</keyword>
<dbReference type="RefSeq" id="WP_087998340.1">
    <property type="nucleotide sequence ID" value="NZ_BMHB01000001.1"/>
</dbReference>
<comment type="subcellular location">
    <subcellularLocation>
        <location evidence="1">Cell inner membrane</location>
        <topology evidence="1">Peripheral membrane protein</topology>
    </subcellularLocation>
</comment>
<dbReference type="PANTHER" id="PTHR43790">
    <property type="entry name" value="CARBOHYDRATE TRANSPORT ATP-BINDING PROTEIN MG119-RELATED"/>
    <property type="match status" value="1"/>
</dbReference>
<dbReference type="InterPro" id="IPR050107">
    <property type="entry name" value="ABC_carbohydrate_import_ATPase"/>
</dbReference>
<sequence length="456" mass="51345">MTIQLENVSFSYGDTEVLREINLNVESGKVVGFAGLNGAGKSTLLKLLAKRHLPTSGMITFNEIGTVAYVPQEVDEGLVQGLTVIENLMLAIHREKKHVFFSKKKSIEYATQKLSSWNLSLPFLKTVSDCSIYEKQLILIAKALLNDSSLFLFDEPTSSLGKSEKEQFFSFLKVLKKQGKSIVVILHSIEEILSHCDEVVILKNGEINQQSQSKILSKEIIVEKMSSSTFSFNKKRTLQDELAYKFHNINLVDSKPSINIEIKKGEVIVIYGANGNKKSTLAKTLWGDKKSYDLIKEHKTVSIHSPINANKQGIAFVPEDRRKEGIFLHHTIRENVSIHEQGWIKKNLEVVKTNSFIQSLSIFPKDTEKEVIHLSGGNQQKVSIAKWITPNTRCLILDEPLKGVDIYAKQHIFQFIDDFCSNGGCVFYFTNDIEEANVIGDKHFTIVQGELLEGIK</sequence>
<dbReference type="GO" id="GO:0005886">
    <property type="term" value="C:plasma membrane"/>
    <property type="evidence" value="ECO:0007669"/>
    <property type="project" value="UniProtKB-SubCell"/>
</dbReference>
<dbReference type="InterPro" id="IPR003439">
    <property type="entry name" value="ABC_transporter-like_ATP-bd"/>
</dbReference>
<evidence type="ECO:0000256" key="8">
    <source>
        <dbReference type="ARBA" id="ARBA00023798"/>
    </source>
</evidence>
<comment type="catalytic activity">
    <reaction evidence="9">
        <text>ATP + H2O + (2R,4S)-2-methyl-2,3,3,4-tetrahydroxytetrahydrofuran-[AI-2-binding protein]Side 1 = ADP + phosphate + (2R,4S)-2-methyl-2,3,3,4-tetrahydroxytetrahydrofuranSide 2 + [AI-2-binding protein]Side 1.</text>
        <dbReference type="EC" id="7.6.2.13"/>
    </reaction>
</comment>